<keyword evidence="2" id="KW-1185">Reference proteome</keyword>
<proteinExistence type="predicted"/>
<dbReference type="Proteomes" id="UP000702425">
    <property type="component" value="Unassembled WGS sequence"/>
</dbReference>
<sequence>MCENFDRIEVSSIYMTVAGLVTLKAMFLDNCIAQDYQFVVITEESHEETLLTWQFLSAFF</sequence>
<evidence type="ECO:0000313" key="2">
    <source>
        <dbReference type="Proteomes" id="UP000702425"/>
    </source>
</evidence>
<accession>A0ABX2D934</accession>
<comment type="caution">
    <text evidence="1">The sequence shown here is derived from an EMBL/GenBank/DDBJ whole genome shotgun (WGS) entry which is preliminary data.</text>
</comment>
<gene>
    <name evidence="1" type="ORF">E5S67_06262</name>
</gene>
<dbReference type="EMBL" id="SRRZ01000233">
    <property type="protein sequence ID" value="NQE38477.1"/>
    <property type="molecule type" value="Genomic_DNA"/>
</dbReference>
<evidence type="ECO:0000313" key="1">
    <source>
        <dbReference type="EMBL" id="NQE38477.1"/>
    </source>
</evidence>
<organism evidence="1 2">
    <name type="scientific">Microcoleus asticus IPMA8</name>
    <dbReference type="NCBI Taxonomy" id="2563858"/>
    <lineage>
        <taxon>Bacteria</taxon>
        <taxon>Bacillati</taxon>
        <taxon>Cyanobacteriota</taxon>
        <taxon>Cyanophyceae</taxon>
        <taxon>Oscillatoriophycideae</taxon>
        <taxon>Oscillatoriales</taxon>
        <taxon>Microcoleaceae</taxon>
        <taxon>Microcoleus</taxon>
        <taxon>Microcoleus asticus</taxon>
    </lineage>
</organism>
<protein>
    <submittedName>
        <fullName evidence="1">Uncharacterized protein</fullName>
    </submittedName>
</protein>
<reference evidence="1 2" key="1">
    <citation type="journal article" date="2020" name="Sci. Rep.">
        <title>A novel cyanobacterial geosmin producer, revising GeoA distribution and dispersion patterns in Bacteria.</title>
        <authorList>
            <person name="Churro C."/>
            <person name="Semedo-Aguiar A.P."/>
            <person name="Silva A.D."/>
            <person name="Pereira-Leal J.B."/>
            <person name="Leite R.B."/>
        </authorList>
    </citation>
    <scope>NUCLEOTIDE SEQUENCE [LARGE SCALE GENOMIC DNA]</scope>
    <source>
        <strain evidence="1 2">IPMA8</strain>
    </source>
</reference>
<name>A0ABX2D934_9CYAN</name>